<dbReference type="InParanoid" id="G0NEK3"/>
<dbReference type="Proteomes" id="UP000008068">
    <property type="component" value="Unassembled WGS sequence"/>
</dbReference>
<dbReference type="CDD" id="cd14279">
    <property type="entry name" value="CUE"/>
    <property type="match status" value="1"/>
</dbReference>
<reference evidence="3" key="1">
    <citation type="submission" date="2011-07" db="EMBL/GenBank/DDBJ databases">
        <authorList>
            <consortium name="Caenorhabditis brenneri Sequencing and Analysis Consortium"/>
            <person name="Wilson R.K."/>
        </authorList>
    </citation>
    <scope>NUCLEOTIDE SEQUENCE [LARGE SCALE GENOMIC DNA]</scope>
    <source>
        <strain evidence="3">PB2801</strain>
    </source>
</reference>
<dbReference type="eggNOG" id="ENOG502TI58">
    <property type="taxonomic scope" value="Eukaryota"/>
</dbReference>
<feature type="region of interest" description="Disordered" evidence="1">
    <location>
        <begin position="250"/>
        <end position="387"/>
    </location>
</feature>
<evidence type="ECO:0000313" key="3">
    <source>
        <dbReference type="Proteomes" id="UP000008068"/>
    </source>
</evidence>
<feature type="region of interest" description="Disordered" evidence="1">
    <location>
        <begin position="1"/>
        <end position="70"/>
    </location>
</feature>
<keyword evidence="3" id="KW-1185">Reference proteome</keyword>
<dbReference type="PANTHER" id="PTHR38620">
    <property type="entry name" value="PROTEIN CBG07292-RELATED"/>
    <property type="match status" value="1"/>
</dbReference>
<evidence type="ECO:0000313" key="2">
    <source>
        <dbReference type="EMBL" id="EGT58885.1"/>
    </source>
</evidence>
<dbReference type="HOGENOM" id="CLU_066943_0_0_1"/>
<evidence type="ECO:0000256" key="1">
    <source>
        <dbReference type="SAM" id="MobiDB-lite"/>
    </source>
</evidence>
<dbReference type="OrthoDB" id="5875727at2759"/>
<dbReference type="AlphaFoldDB" id="G0NEK3"/>
<organism evidence="3">
    <name type="scientific">Caenorhabditis brenneri</name>
    <name type="common">Nematode worm</name>
    <dbReference type="NCBI Taxonomy" id="135651"/>
    <lineage>
        <taxon>Eukaryota</taxon>
        <taxon>Metazoa</taxon>
        <taxon>Ecdysozoa</taxon>
        <taxon>Nematoda</taxon>
        <taxon>Chromadorea</taxon>
        <taxon>Rhabditida</taxon>
        <taxon>Rhabditina</taxon>
        <taxon>Rhabditomorpha</taxon>
        <taxon>Rhabditoidea</taxon>
        <taxon>Rhabditidae</taxon>
        <taxon>Peloderinae</taxon>
        <taxon>Caenorhabditis</taxon>
    </lineage>
</organism>
<dbReference type="PANTHER" id="PTHR38620:SF1">
    <property type="entry name" value="CUE DOMAIN-CONTAINING PROTEIN-RELATED"/>
    <property type="match status" value="1"/>
</dbReference>
<feature type="compositionally biased region" description="Low complexity" evidence="1">
    <location>
        <begin position="314"/>
        <end position="328"/>
    </location>
</feature>
<gene>
    <name evidence="2" type="ORF">CAEBREN_04925</name>
</gene>
<sequence length="387" mass="43481">MSQRGGGAGASNDVGEQQQEEEAEPDKTRFLRQRKRQNTDSNYHPTHDKKAVAKIPPIQRGESSTQRERDQELMVMPLDDIHPGDIAFMRQNAPHLPDDVILEVLASFNYNAEEAIEDAKQMAKPEMMASPIKNMIVANIAMEKDANPTKKLTWKEFYMENMMKGAVDTRTLVDFYYKEKNKLGGNWRMEYDDPPETAESKEDLERRMNNAGITIVARDAAAVRHRIRAQNPSVPTRQLTRARRSEVERLMDNSDTDSGSNTPSNQPSSSASTQPSTSGEQPPKINMRFRFRPSQAGQPPSNISIIHTARNDNQPSTSSASTSRSTQRPAPPSPESEADAETPRRRHSTRISSGASQDQQQQQPSPQQNQSPQRRGALHPNRKRKSS</sequence>
<evidence type="ECO:0008006" key="4">
    <source>
        <dbReference type="Google" id="ProtNLM"/>
    </source>
</evidence>
<proteinExistence type="predicted"/>
<protein>
    <recommendedName>
        <fullName evidence="4">CUE domain-containing protein</fullName>
    </recommendedName>
</protein>
<dbReference type="FunCoup" id="G0NEK3">
    <property type="interactions" value="1715"/>
</dbReference>
<dbReference type="OMA" id="NMIVANI"/>
<feature type="compositionally biased region" description="Polar residues" evidence="1">
    <location>
        <begin position="295"/>
        <end position="305"/>
    </location>
</feature>
<dbReference type="EMBL" id="GL379873">
    <property type="protein sequence ID" value="EGT58885.1"/>
    <property type="molecule type" value="Genomic_DNA"/>
</dbReference>
<accession>G0NEK3</accession>
<feature type="compositionally biased region" description="Low complexity" evidence="1">
    <location>
        <begin position="356"/>
        <end position="373"/>
    </location>
</feature>
<name>G0NEK3_CAEBE</name>
<feature type="compositionally biased region" description="Basic residues" evidence="1">
    <location>
        <begin position="376"/>
        <end position="387"/>
    </location>
</feature>
<feature type="compositionally biased region" description="Low complexity" evidence="1">
    <location>
        <begin position="258"/>
        <end position="279"/>
    </location>
</feature>